<accession>A0ABY4LBV3</accession>
<evidence type="ECO:0000313" key="1">
    <source>
        <dbReference type="EMBL" id="UPU35234.1"/>
    </source>
</evidence>
<proteinExistence type="predicted"/>
<keyword evidence="2" id="KW-1185">Reference proteome</keyword>
<name>A0ABY4LBV3_9BACT</name>
<dbReference type="EMBL" id="CP096574">
    <property type="protein sequence ID" value="UPU35234.1"/>
    <property type="molecule type" value="Genomic_DNA"/>
</dbReference>
<organism evidence="1 2">
    <name type="scientific">Geomonas paludis</name>
    <dbReference type="NCBI Taxonomy" id="2740185"/>
    <lineage>
        <taxon>Bacteria</taxon>
        <taxon>Pseudomonadati</taxon>
        <taxon>Thermodesulfobacteriota</taxon>
        <taxon>Desulfuromonadia</taxon>
        <taxon>Geobacterales</taxon>
        <taxon>Geobacteraceae</taxon>
        <taxon>Geomonas</taxon>
    </lineage>
</organism>
<dbReference type="Proteomes" id="UP000831485">
    <property type="component" value="Chromosome"/>
</dbReference>
<evidence type="ECO:0000313" key="2">
    <source>
        <dbReference type="Proteomes" id="UP000831485"/>
    </source>
</evidence>
<protein>
    <submittedName>
        <fullName evidence="1">Uncharacterized protein</fullName>
    </submittedName>
</protein>
<dbReference type="RefSeq" id="WP_246404618.1">
    <property type="nucleotide sequence ID" value="NZ_BLXY01000001.1"/>
</dbReference>
<gene>
    <name evidence="1" type="ORF">M1B72_17565</name>
</gene>
<reference evidence="1" key="1">
    <citation type="submission" date="2022-04" db="EMBL/GenBank/DDBJ databases">
        <authorList>
            <person name="Liu G."/>
        </authorList>
    </citation>
    <scope>NUCLEOTIDE SEQUENCE</scope>
    <source>
        <strain evidence="1">RG22</strain>
    </source>
</reference>
<sequence>MDNKQGQVLENITVAIDVFGCMFTSSFFKERPAMLLERLIEKANQEPEYDWDAYYQWFFTEQAGHEVSGYTFWECKKCLTINVLYLPARYGKCRCCSLIYLTSS</sequence>